<protein>
    <submittedName>
        <fullName evidence="1">Uncharacterized protein</fullName>
    </submittedName>
</protein>
<dbReference type="EMBL" id="BMAO01023043">
    <property type="protein sequence ID" value="GFQ86300.1"/>
    <property type="molecule type" value="Genomic_DNA"/>
</dbReference>
<dbReference type="Proteomes" id="UP000887116">
    <property type="component" value="Unassembled WGS sequence"/>
</dbReference>
<keyword evidence="2" id="KW-1185">Reference proteome</keyword>
<evidence type="ECO:0000313" key="2">
    <source>
        <dbReference type="Proteomes" id="UP000887116"/>
    </source>
</evidence>
<accession>A0A8X6KTR9</accession>
<gene>
    <name evidence="1" type="ORF">TNCT_401051</name>
</gene>
<dbReference type="AlphaFoldDB" id="A0A8X6KTR9"/>
<organism evidence="1 2">
    <name type="scientific">Trichonephila clavata</name>
    <name type="common">Joro spider</name>
    <name type="synonym">Nephila clavata</name>
    <dbReference type="NCBI Taxonomy" id="2740835"/>
    <lineage>
        <taxon>Eukaryota</taxon>
        <taxon>Metazoa</taxon>
        <taxon>Ecdysozoa</taxon>
        <taxon>Arthropoda</taxon>
        <taxon>Chelicerata</taxon>
        <taxon>Arachnida</taxon>
        <taxon>Araneae</taxon>
        <taxon>Araneomorphae</taxon>
        <taxon>Entelegynae</taxon>
        <taxon>Araneoidea</taxon>
        <taxon>Nephilidae</taxon>
        <taxon>Trichonephila</taxon>
    </lineage>
</organism>
<evidence type="ECO:0000313" key="1">
    <source>
        <dbReference type="EMBL" id="GFQ86300.1"/>
    </source>
</evidence>
<sequence length="108" mass="11603">MSYIKSVRLGYQVSSSIRVLTVVTEFTLSPSVPEIIPPLTLGQGPPGFTLNLSLRSCPECGGGVLRFFSLSSVPQCTGVLSELKSPYMVAIQKHYSQVFDNLGGSFST</sequence>
<comment type="caution">
    <text evidence="1">The sequence shown here is derived from an EMBL/GenBank/DDBJ whole genome shotgun (WGS) entry which is preliminary data.</text>
</comment>
<reference evidence="1" key="1">
    <citation type="submission" date="2020-07" db="EMBL/GenBank/DDBJ databases">
        <title>Multicomponent nature underlies the extraordinary mechanical properties of spider dragline silk.</title>
        <authorList>
            <person name="Kono N."/>
            <person name="Nakamura H."/>
            <person name="Mori M."/>
            <person name="Yoshida Y."/>
            <person name="Ohtoshi R."/>
            <person name="Malay A.D."/>
            <person name="Moran D.A.P."/>
            <person name="Tomita M."/>
            <person name="Numata K."/>
            <person name="Arakawa K."/>
        </authorList>
    </citation>
    <scope>NUCLEOTIDE SEQUENCE</scope>
</reference>
<proteinExistence type="predicted"/>
<name>A0A8X6KTR9_TRICU</name>